<gene>
    <name evidence="1" type="ORF">E2C01_043725</name>
</gene>
<dbReference type="EMBL" id="VSRR010009173">
    <property type="protein sequence ID" value="MPC49910.1"/>
    <property type="molecule type" value="Genomic_DNA"/>
</dbReference>
<comment type="caution">
    <text evidence="1">The sequence shown here is derived from an EMBL/GenBank/DDBJ whole genome shotgun (WGS) entry which is preliminary data.</text>
</comment>
<dbReference type="InterPro" id="IPR036770">
    <property type="entry name" value="Ankyrin_rpt-contain_sf"/>
</dbReference>
<dbReference type="OrthoDB" id="5314041at2759"/>
<keyword evidence="2" id="KW-1185">Reference proteome</keyword>
<evidence type="ECO:0000313" key="1">
    <source>
        <dbReference type="EMBL" id="MPC49910.1"/>
    </source>
</evidence>
<reference evidence="1 2" key="1">
    <citation type="submission" date="2019-05" db="EMBL/GenBank/DDBJ databases">
        <title>Another draft genome of Portunus trituberculatus and its Hox gene families provides insights of decapod evolution.</title>
        <authorList>
            <person name="Jeong J.-H."/>
            <person name="Song I."/>
            <person name="Kim S."/>
            <person name="Choi T."/>
            <person name="Kim D."/>
            <person name="Ryu S."/>
            <person name="Kim W."/>
        </authorList>
    </citation>
    <scope>NUCLEOTIDE SEQUENCE [LARGE SCALE GENOMIC DNA]</scope>
    <source>
        <tissue evidence="1">Muscle</tissue>
    </source>
</reference>
<dbReference type="AlphaFoldDB" id="A0A5B7FQ80"/>
<protein>
    <submittedName>
        <fullName evidence="1">Uncharacterized protein</fullName>
    </submittedName>
</protein>
<dbReference type="SUPFAM" id="SSF48403">
    <property type="entry name" value="Ankyrin repeat"/>
    <property type="match status" value="1"/>
</dbReference>
<sequence>MVPGNEGRTSYTVNEYDKSRVHSFRACLVCAAANEGRDHHLPHLLQAGLTIAGGGTTECRPSMLAAVKGHTQTVKALLSLGANPLAT</sequence>
<evidence type="ECO:0000313" key="2">
    <source>
        <dbReference type="Proteomes" id="UP000324222"/>
    </source>
</evidence>
<dbReference type="Gene3D" id="1.25.40.20">
    <property type="entry name" value="Ankyrin repeat-containing domain"/>
    <property type="match status" value="1"/>
</dbReference>
<dbReference type="Proteomes" id="UP000324222">
    <property type="component" value="Unassembled WGS sequence"/>
</dbReference>
<organism evidence="1 2">
    <name type="scientific">Portunus trituberculatus</name>
    <name type="common">Swimming crab</name>
    <name type="synonym">Neptunus trituberculatus</name>
    <dbReference type="NCBI Taxonomy" id="210409"/>
    <lineage>
        <taxon>Eukaryota</taxon>
        <taxon>Metazoa</taxon>
        <taxon>Ecdysozoa</taxon>
        <taxon>Arthropoda</taxon>
        <taxon>Crustacea</taxon>
        <taxon>Multicrustacea</taxon>
        <taxon>Malacostraca</taxon>
        <taxon>Eumalacostraca</taxon>
        <taxon>Eucarida</taxon>
        <taxon>Decapoda</taxon>
        <taxon>Pleocyemata</taxon>
        <taxon>Brachyura</taxon>
        <taxon>Eubrachyura</taxon>
        <taxon>Portunoidea</taxon>
        <taxon>Portunidae</taxon>
        <taxon>Portuninae</taxon>
        <taxon>Portunus</taxon>
    </lineage>
</organism>
<proteinExistence type="predicted"/>
<accession>A0A5B7FQ80</accession>
<name>A0A5B7FQ80_PORTR</name>